<dbReference type="InterPro" id="IPR036754">
    <property type="entry name" value="YbaK/aa-tRNA-synt-asso_dom_sf"/>
</dbReference>
<dbReference type="EC" id="4.2.-.-" evidence="4"/>
<evidence type="ECO:0000256" key="3">
    <source>
        <dbReference type="ARBA" id="ARBA00023239"/>
    </source>
</evidence>
<dbReference type="GO" id="GO:0002161">
    <property type="term" value="F:aminoacyl-tRNA deacylase activity"/>
    <property type="evidence" value="ECO:0007669"/>
    <property type="project" value="InterPro"/>
</dbReference>
<dbReference type="SUPFAM" id="SSF55826">
    <property type="entry name" value="YbaK/ProRS associated domain"/>
    <property type="match status" value="1"/>
</dbReference>
<proteinExistence type="inferred from homology"/>
<dbReference type="InterPro" id="IPR007214">
    <property type="entry name" value="YbaK/aa-tRNA-synth-assoc-dom"/>
</dbReference>
<protein>
    <recommendedName>
        <fullName evidence="4">Cys-tRNA(Pro)/Cys-tRNA(Cys) deacylase</fullName>
        <ecNumber evidence="4">4.2.-.-</ecNumber>
    </recommendedName>
</protein>
<organism evidence="6 7">
    <name type="scientific">Candidatus Dojkabacteria bacterium</name>
    <dbReference type="NCBI Taxonomy" id="2099670"/>
    <lineage>
        <taxon>Bacteria</taxon>
        <taxon>Candidatus Dojkabacteria</taxon>
    </lineage>
</organism>
<keyword evidence="3 4" id="KW-0456">Lyase</keyword>
<dbReference type="GO" id="GO:0016829">
    <property type="term" value="F:lyase activity"/>
    <property type="evidence" value="ECO:0007669"/>
    <property type="project" value="UniProtKB-KW"/>
</dbReference>
<dbReference type="GO" id="GO:0006412">
    <property type="term" value="P:translation"/>
    <property type="evidence" value="ECO:0007669"/>
    <property type="project" value="UniProtKB-KW"/>
</dbReference>
<dbReference type="PIRSF" id="PIRSF006181">
    <property type="entry name" value="EbsC_YbaK"/>
    <property type="match status" value="1"/>
</dbReference>
<evidence type="ECO:0000256" key="4">
    <source>
        <dbReference type="PIRNR" id="PIRNR006181"/>
    </source>
</evidence>
<dbReference type="PANTHER" id="PTHR30411">
    <property type="entry name" value="CYTOPLASMIC PROTEIN"/>
    <property type="match status" value="1"/>
</dbReference>
<evidence type="ECO:0000313" key="6">
    <source>
        <dbReference type="EMBL" id="TXG75839.1"/>
    </source>
</evidence>
<evidence type="ECO:0000256" key="2">
    <source>
        <dbReference type="ARBA" id="ARBA00022917"/>
    </source>
</evidence>
<evidence type="ECO:0000256" key="1">
    <source>
        <dbReference type="ARBA" id="ARBA00009798"/>
    </source>
</evidence>
<reference evidence="6 7" key="1">
    <citation type="submission" date="2018-09" db="EMBL/GenBank/DDBJ databases">
        <title>Metagenome Assembled Genomes from an Advanced Water Purification Facility.</title>
        <authorList>
            <person name="Stamps B.W."/>
            <person name="Spear J.R."/>
        </authorList>
    </citation>
    <scope>NUCLEOTIDE SEQUENCE [LARGE SCALE GENOMIC DNA]</scope>
    <source>
        <strain evidence="6">Bin_63_2</strain>
    </source>
</reference>
<comment type="caution">
    <text evidence="6">The sequence shown here is derived from an EMBL/GenBank/DDBJ whole genome shotgun (WGS) entry which is preliminary data.</text>
</comment>
<dbReference type="PANTHER" id="PTHR30411:SF0">
    <property type="entry name" value="CYS-TRNA(PRO)_CYS-TRNA(CYS) DEACYLASE YBAK"/>
    <property type="match status" value="1"/>
</dbReference>
<sequence>MRRPPGQVKTLISLGEFEMPIVNNVTRLLDSRAIPYTAYELSPEKHGAQETARLLNADPASIFKTIVVLRDKPKKPLLVLVSGDTVVDLKLLAVALGEKKVRLPTEKEAEQVTGLQAGGISPLALLNKGFQVVLDSSAKNFEQIHVSGGQRGLNIKLPVVDLIKLTNARVATVSK</sequence>
<dbReference type="EMBL" id="SSDS01000100">
    <property type="protein sequence ID" value="TXG75839.1"/>
    <property type="molecule type" value="Genomic_DNA"/>
</dbReference>
<evidence type="ECO:0000259" key="5">
    <source>
        <dbReference type="Pfam" id="PF04073"/>
    </source>
</evidence>
<keyword evidence="2 4" id="KW-0648">Protein biosynthesis</keyword>
<dbReference type="Proteomes" id="UP000321026">
    <property type="component" value="Unassembled WGS sequence"/>
</dbReference>
<dbReference type="Pfam" id="PF04073">
    <property type="entry name" value="tRNA_edit"/>
    <property type="match status" value="1"/>
</dbReference>
<dbReference type="AlphaFoldDB" id="A0A5C7J386"/>
<gene>
    <name evidence="6" type="ORF">E6Q11_06380</name>
</gene>
<dbReference type="InterPro" id="IPR004369">
    <property type="entry name" value="Prolyl-tRNA_editing_YbaK/EbsC"/>
</dbReference>
<evidence type="ECO:0000313" key="7">
    <source>
        <dbReference type="Proteomes" id="UP000321026"/>
    </source>
</evidence>
<feature type="domain" description="YbaK/aminoacyl-tRNA synthetase-associated" evidence="5">
    <location>
        <begin position="43"/>
        <end position="165"/>
    </location>
</feature>
<dbReference type="Gene3D" id="3.90.960.10">
    <property type="entry name" value="YbaK/aminoacyl-tRNA synthetase-associated domain"/>
    <property type="match status" value="1"/>
</dbReference>
<name>A0A5C7J386_9BACT</name>
<comment type="similarity">
    <text evidence="1 4">Belongs to the prolyl-tRNA editing family. YbaK/EbsC subfamily.</text>
</comment>
<accession>A0A5C7J386</accession>